<dbReference type="InterPro" id="IPR025948">
    <property type="entry name" value="HTH-like_dom"/>
</dbReference>
<name>A0A8T0C733_9GAMM</name>
<dbReference type="PANTHER" id="PTHR47515">
    <property type="entry name" value="LOW CALCIUM RESPONSE LOCUS PROTEIN T"/>
    <property type="match status" value="1"/>
</dbReference>
<evidence type="ECO:0000313" key="2">
    <source>
        <dbReference type="EMBL" id="KAF7786489.1"/>
    </source>
</evidence>
<accession>A0A8T0C733</accession>
<dbReference type="Pfam" id="PF13276">
    <property type="entry name" value="HTH_21"/>
    <property type="match status" value="1"/>
</dbReference>
<feature type="domain" description="HTH-like" evidence="1">
    <location>
        <begin position="5"/>
        <end position="49"/>
    </location>
</feature>
<reference evidence="2 3" key="1">
    <citation type="journal article" date="2012" name="J. Bacteriol.">
        <title>Genome sequence of the cycloprodigiosin-producing bacterial strain Pseudoalteromonas rubra ATCC 29570(T).</title>
        <authorList>
            <person name="Xie B.B."/>
            <person name="Shu Y.L."/>
            <person name="Qin Q.L."/>
            <person name="Rong J.C."/>
            <person name="Zhang X.Y."/>
            <person name="Chen X.L."/>
            <person name="Zhou B.C."/>
            <person name="Zhang Y.Z."/>
        </authorList>
    </citation>
    <scope>NUCLEOTIDE SEQUENCE [LARGE SCALE GENOMIC DNA]</scope>
    <source>
        <strain evidence="2 3">DSM 6842</strain>
    </source>
</reference>
<proteinExistence type="predicted"/>
<dbReference type="EMBL" id="AHCD03000035">
    <property type="protein sequence ID" value="KAF7786489.1"/>
    <property type="molecule type" value="Genomic_DNA"/>
</dbReference>
<dbReference type="PANTHER" id="PTHR47515:SF2">
    <property type="entry name" value="INTEGRASE CORE DOMAIN PROTEIN"/>
    <property type="match status" value="1"/>
</dbReference>
<organism evidence="2 3">
    <name type="scientific">Pseudoalteromonas rubra</name>
    <dbReference type="NCBI Taxonomy" id="43658"/>
    <lineage>
        <taxon>Bacteria</taxon>
        <taxon>Pseudomonadati</taxon>
        <taxon>Pseudomonadota</taxon>
        <taxon>Gammaproteobacteria</taxon>
        <taxon>Alteromonadales</taxon>
        <taxon>Pseudoalteromonadaceae</taxon>
        <taxon>Pseudoalteromonas</taxon>
    </lineage>
</organism>
<sequence length="58" mass="7270">MLLLEERHPRWGLPMLFERLRHQGKAWNKKRVERVYNMLKLNLRRKRKRRAPTCSQSR</sequence>
<gene>
    <name evidence="2" type="ORF">PRUB_a1075</name>
</gene>
<evidence type="ECO:0000313" key="3">
    <source>
        <dbReference type="Proteomes" id="UP000016480"/>
    </source>
</evidence>
<dbReference type="RefSeq" id="WP_198452360.1">
    <property type="nucleotide sequence ID" value="NZ_AHCD03000035.1"/>
</dbReference>
<dbReference type="GeneID" id="99988875"/>
<dbReference type="Proteomes" id="UP000016480">
    <property type="component" value="Unassembled WGS sequence"/>
</dbReference>
<dbReference type="AlphaFoldDB" id="A0A8T0C733"/>
<evidence type="ECO:0000259" key="1">
    <source>
        <dbReference type="Pfam" id="PF13276"/>
    </source>
</evidence>
<comment type="caution">
    <text evidence="2">The sequence shown here is derived from an EMBL/GenBank/DDBJ whole genome shotgun (WGS) entry which is preliminary data.</text>
</comment>
<protein>
    <recommendedName>
        <fullName evidence="1">HTH-like domain-containing protein</fullName>
    </recommendedName>
</protein>